<dbReference type="RefSeq" id="WP_184257354.1">
    <property type="nucleotide sequence ID" value="NZ_JACHIO010000014.1"/>
</dbReference>
<evidence type="ECO:0000313" key="4">
    <source>
        <dbReference type="EMBL" id="MBB5064995.1"/>
    </source>
</evidence>
<sequence length="372" mass="40664">MKLSSFVRSALLVFGTTFLSQAVHAQAAPVRVAIVGLVHGHAQGLFGPLSTDKNVQLVGIAEPNTAVAARYEKEFHLNHALFYTDTEAMLNAVHPQAVLVYTTILDHRKVIELAARHGVSSMVEKPLATTVADALAIRKTAAEHHVQVLVNYETTWYASNQEAYNEVVSGKLGDVRKVVIHDGHFGPKEIGVGPEWLPWLTDPVQNGAGALFDFGCYGADLMTQMMHGKAPLSVTAVAQTDKPDIYPKVDDDATIILRYPRAQAVLMPSWNWPFSRKDMEVYGATGYAITVASDEMRVRYAHEQKESTMTAPPLTPERQNSLDYLAAVLRGEVKPDGDLSALDTNMIVVQILDAARESAKTGRTVTLQPLPN</sequence>
<dbReference type="Pfam" id="PF22725">
    <property type="entry name" value="GFO_IDH_MocA_C3"/>
    <property type="match status" value="1"/>
</dbReference>
<dbReference type="InterPro" id="IPR051450">
    <property type="entry name" value="Gfo/Idh/MocA_Oxidoreductases"/>
</dbReference>
<dbReference type="InterPro" id="IPR036291">
    <property type="entry name" value="NAD(P)-bd_dom_sf"/>
</dbReference>
<reference evidence="4 5" key="1">
    <citation type="submission" date="2020-08" db="EMBL/GenBank/DDBJ databases">
        <title>Genomic Encyclopedia of Type Strains, Phase IV (KMG-V): Genome sequencing to study the core and pangenomes of soil and plant-associated prokaryotes.</title>
        <authorList>
            <person name="Whitman W."/>
        </authorList>
    </citation>
    <scope>NUCLEOTIDE SEQUENCE [LARGE SCALE GENOMIC DNA]</scope>
    <source>
        <strain evidence="4 5">X5P3</strain>
    </source>
</reference>
<dbReference type="SUPFAM" id="SSF51735">
    <property type="entry name" value="NAD(P)-binding Rossmann-fold domains"/>
    <property type="match status" value="1"/>
</dbReference>
<dbReference type="InterPro" id="IPR000683">
    <property type="entry name" value="Gfo/Idh/MocA-like_OxRdtase_N"/>
</dbReference>
<feature type="chain" id="PRO_5031539829" evidence="1">
    <location>
        <begin position="26"/>
        <end position="372"/>
    </location>
</feature>
<dbReference type="Gene3D" id="3.30.360.10">
    <property type="entry name" value="Dihydrodipicolinate Reductase, domain 2"/>
    <property type="match status" value="1"/>
</dbReference>
<evidence type="ECO:0000259" key="2">
    <source>
        <dbReference type="Pfam" id="PF01408"/>
    </source>
</evidence>
<comment type="caution">
    <text evidence="4">The sequence shown here is derived from an EMBL/GenBank/DDBJ whole genome shotgun (WGS) entry which is preliminary data.</text>
</comment>
<dbReference type="AlphaFoldDB" id="A0A7W7ZRV2"/>
<evidence type="ECO:0000313" key="5">
    <source>
        <dbReference type="Proteomes" id="UP000584867"/>
    </source>
</evidence>
<organism evidence="4 5">
    <name type="scientific">Granulicella mallensis</name>
    <dbReference type="NCBI Taxonomy" id="940614"/>
    <lineage>
        <taxon>Bacteria</taxon>
        <taxon>Pseudomonadati</taxon>
        <taxon>Acidobacteriota</taxon>
        <taxon>Terriglobia</taxon>
        <taxon>Terriglobales</taxon>
        <taxon>Acidobacteriaceae</taxon>
        <taxon>Granulicella</taxon>
    </lineage>
</organism>
<feature type="signal peptide" evidence="1">
    <location>
        <begin position="1"/>
        <end position="25"/>
    </location>
</feature>
<keyword evidence="1" id="KW-0732">Signal</keyword>
<feature type="domain" description="Gfo/Idh/MocA-like oxidoreductase N-terminal" evidence="2">
    <location>
        <begin position="30"/>
        <end position="152"/>
    </location>
</feature>
<evidence type="ECO:0000256" key="1">
    <source>
        <dbReference type="SAM" id="SignalP"/>
    </source>
</evidence>
<dbReference type="Proteomes" id="UP000584867">
    <property type="component" value="Unassembled WGS sequence"/>
</dbReference>
<dbReference type="GO" id="GO:0000166">
    <property type="term" value="F:nucleotide binding"/>
    <property type="evidence" value="ECO:0007669"/>
    <property type="project" value="InterPro"/>
</dbReference>
<dbReference type="PANTHER" id="PTHR43377:SF1">
    <property type="entry name" value="BILIVERDIN REDUCTASE A"/>
    <property type="match status" value="1"/>
</dbReference>
<dbReference type="SUPFAM" id="SSF55347">
    <property type="entry name" value="Glyceraldehyde-3-phosphate dehydrogenase-like, C-terminal domain"/>
    <property type="match status" value="1"/>
</dbReference>
<proteinExistence type="predicted"/>
<name>A0A7W7ZRV2_9BACT</name>
<protein>
    <submittedName>
        <fullName evidence="4">Putative dehydrogenase</fullName>
    </submittedName>
</protein>
<dbReference type="Gene3D" id="3.40.50.720">
    <property type="entry name" value="NAD(P)-binding Rossmann-like Domain"/>
    <property type="match status" value="1"/>
</dbReference>
<dbReference type="PANTHER" id="PTHR43377">
    <property type="entry name" value="BILIVERDIN REDUCTASE A"/>
    <property type="match status" value="1"/>
</dbReference>
<accession>A0A7W7ZRV2</accession>
<dbReference type="InterPro" id="IPR055170">
    <property type="entry name" value="GFO_IDH_MocA-like_dom"/>
</dbReference>
<dbReference type="EMBL" id="JACHIO010000014">
    <property type="protein sequence ID" value="MBB5064995.1"/>
    <property type="molecule type" value="Genomic_DNA"/>
</dbReference>
<gene>
    <name evidence="4" type="ORF">HDF15_003358</name>
</gene>
<dbReference type="Pfam" id="PF01408">
    <property type="entry name" value="GFO_IDH_MocA"/>
    <property type="match status" value="1"/>
</dbReference>
<evidence type="ECO:0000259" key="3">
    <source>
        <dbReference type="Pfam" id="PF22725"/>
    </source>
</evidence>
<feature type="domain" description="GFO/IDH/MocA-like oxidoreductase" evidence="3">
    <location>
        <begin position="164"/>
        <end position="287"/>
    </location>
</feature>